<dbReference type="PANTHER" id="PTHR43162:SF1">
    <property type="entry name" value="PRESTALK A DIFFERENTIATION PROTEIN A"/>
    <property type="match status" value="1"/>
</dbReference>
<dbReference type="AlphaFoldDB" id="A0A848LC77"/>
<gene>
    <name evidence="2" type="ORF">HG543_14675</name>
</gene>
<dbReference type="EMBL" id="JABBJJ010000056">
    <property type="protein sequence ID" value="NMO16086.1"/>
    <property type="molecule type" value="Genomic_DNA"/>
</dbReference>
<sequence length="279" mass="29887">MFVVTGATGNVGRELVRTLAAEGEEVLAVARKAPTEPLPRRVRHVQADLSDPALLEPLVRDAKGFFLLVPGGGEGLAPEALRRLLEAARVPRVVLLSSQGVATRPAAPSHAHLRAFESVLRDSAVRWTFLRPGGFASNALAWAATVRAERSVAAPFADVALPVVDPADIAAVAASALREDGHASKVYELTGPAAISPRQQAAVIAQALGTPLRFVEWSREEARAMMLRFMPEPVADGTLDILGTPTEAERRISPDVERVLGRPARPFSAWVERNLAAFR</sequence>
<keyword evidence="3" id="KW-1185">Reference proteome</keyword>
<evidence type="ECO:0000313" key="3">
    <source>
        <dbReference type="Proteomes" id="UP000518300"/>
    </source>
</evidence>
<dbReference type="RefSeq" id="WP_169345382.1">
    <property type="nucleotide sequence ID" value="NZ_JABBJJ010000056.1"/>
</dbReference>
<dbReference type="Proteomes" id="UP000518300">
    <property type="component" value="Unassembled WGS sequence"/>
</dbReference>
<reference evidence="2 3" key="1">
    <citation type="submission" date="2020-04" db="EMBL/GenBank/DDBJ databases">
        <title>Draft genome of Pyxidicoccus fallax type strain.</title>
        <authorList>
            <person name="Whitworth D.E."/>
        </authorList>
    </citation>
    <scope>NUCLEOTIDE SEQUENCE [LARGE SCALE GENOMIC DNA]</scope>
    <source>
        <strain evidence="2 3">DSM 14698</strain>
    </source>
</reference>
<dbReference type="PANTHER" id="PTHR43162">
    <property type="match status" value="1"/>
</dbReference>
<dbReference type="SUPFAM" id="SSF51735">
    <property type="entry name" value="NAD(P)-binding Rossmann-fold domains"/>
    <property type="match status" value="1"/>
</dbReference>
<dbReference type="InterPro" id="IPR051604">
    <property type="entry name" value="Ergot_Alk_Oxidoreductase"/>
</dbReference>
<name>A0A848LC77_9BACT</name>
<organism evidence="2 3">
    <name type="scientific">Pyxidicoccus fallax</name>
    <dbReference type="NCBI Taxonomy" id="394095"/>
    <lineage>
        <taxon>Bacteria</taxon>
        <taxon>Pseudomonadati</taxon>
        <taxon>Myxococcota</taxon>
        <taxon>Myxococcia</taxon>
        <taxon>Myxococcales</taxon>
        <taxon>Cystobacterineae</taxon>
        <taxon>Myxococcaceae</taxon>
        <taxon>Pyxidicoccus</taxon>
    </lineage>
</organism>
<feature type="domain" description="NAD(P)-binding" evidence="1">
    <location>
        <begin position="6"/>
        <end position="179"/>
    </location>
</feature>
<dbReference type="InterPro" id="IPR016040">
    <property type="entry name" value="NAD(P)-bd_dom"/>
</dbReference>
<protein>
    <submittedName>
        <fullName evidence="2">NAD(P)H-binding protein</fullName>
    </submittedName>
</protein>
<evidence type="ECO:0000259" key="1">
    <source>
        <dbReference type="Pfam" id="PF13460"/>
    </source>
</evidence>
<comment type="caution">
    <text evidence="2">The sequence shown here is derived from an EMBL/GenBank/DDBJ whole genome shotgun (WGS) entry which is preliminary data.</text>
</comment>
<dbReference type="Gene3D" id="3.90.25.10">
    <property type="entry name" value="UDP-galactose 4-epimerase, domain 1"/>
    <property type="match status" value="1"/>
</dbReference>
<accession>A0A848LC77</accession>
<dbReference type="Gene3D" id="3.40.50.720">
    <property type="entry name" value="NAD(P)-binding Rossmann-like Domain"/>
    <property type="match status" value="1"/>
</dbReference>
<dbReference type="InterPro" id="IPR036291">
    <property type="entry name" value="NAD(P)-bd_dom_sf"/>
</dbReference>
<dbReference type="Pfam" id="PF13460">
    <property type="entry name" value="NAD_binding_10"/>
    <property type="match status" value="1"/>
</dbReference>
<evidence type="ECO:0000313" key="2">
    <source>
        <dbReference type="EMBL" id="NMO16086.1"/>
    </source>
</evidence>
<proteinExistence type="predicted"/>